<dbReference type="HOGENOM" id="CLU_128323_0_1_1"/>
<name>A0A0D0C655_9AGAR</name>
<protein>
    <submittedName>
        <fullName evidence="3">Unplaced genomic scaffold GYMLUscaffold_15, whole genome shotgun sequence</fullName>
    </submittedName>
</protein>
<evidence type="ECO:0000313" key="4">
    <source>
        <dbReference type="Proteomes" id="UP000053593"/>
    </source>
</evidence>
<evidence type="ECO:0000313" key="3">
    <source>
        <dbReference type="EMBL" id="KIK63586.1"/>
    </source>
</evidence>
<proteinExistence type="predicted"/>
<dbReference type="Proteomes" id="UP000053593">
    <property type="component" value="Unassembled WGS sequence"/>
</dbReference>
<keyword evidence="2" id="KW-1133">Transmembrane helix</keyword>
<dbReference type="AlphaFoldDB" id="A0A0D0C655"/>
<keyword evidence="2" id="KW-0812">Transmembrane</keyword>
<evidence type="ECO:0000256" key="2">
    <source>
        <dbReference type="SAM" id="Phobius"/>
    </source>
</evidence>
<feature type="compositionally biased region" description="Basic and acidic residues" evidence="1">
    <location>
        <begin position="11"/>
        <end position="50"/>
    </location>
</feature>
<feature type="compositionally biased region" description="Basic residues" evidence="1">
    <location>
        <begin position="138"/>
        <end position="164"/>
    </location>
</feature>
<organism evidence="3 4">
    <name type="scientific">Collybiopsis luxurians FD-317 M1</name>
    <dbReference type="NCBI Taxonomy" id="944289"/>
    <lineage>
        <taxon>Eukaryota</taxon>
        <taxon>Fungi</taxon>
        <taxon>Dikarya</taxon>
        <taxon>Basidiomycota</taxon>
        <taxon>Agaricomycotina</taxon>
        <taxon>Agaricomycetes</taxon>
        <taxon>Agaricomycetidae</taxon>
        <taxon>Agaricales</taxon>
        <taxon>Marasmiineae</taxon>
        <taxon>Omphalotaceae</taxon>
        <taxon>Collybiopsis</taxon>
        <taxon>Collybiopsis luxurians</taxon>
    </lineage>
</organism>
<sequence>MTQLPDPNSSPEEREGLLEHDDRREEDEAREEQEAGERELEQEQTVDSRFHQPTPSPFKRILLLLFIGFLFWFAFSLGRARINRAKKPQIVYANRYSAEHKFRPAASPIITETLKDGRLRIRGAGPTASSTPTPTPAKKVKKRKSGKKLGTRHKRAKKVKGASR</sequence>
<feature type="region of interest" description="Disordered" evidence="1">
    <location>
        <begin position="1"/>
        <end position="53"/>
    </location>
</feature>
<evidence type="ECO:0000256" key="1">
    <source>
        <dbReference type="SAM" id="MobiDB-lite"/>
    </source>
</evidence>
<reference evidence="3 4" key="1">
    <citation type="submission" date="2014-04" db="EMBL/GenBank/DDBJ databases">
        <title>Evolutionary Origins and Diversification of the Mycorrhizal Mutualists.</title>
        <authorList>
            <consortium name="DOE Joint Genome Institute"/>
            <consortium name="Mycorrhizal Genomics Consortium"/>
            <person name="Kohler A."/>
            <person name="Kuo A."/>
            <person name="Nagy L.G."/>
            <person name="Floudas D."/>
            <person name="Copeland A."/>
            <person name="Barry K.W."/>
            <person name="Cichocki N."/>
            <person name="Veneault-Fourrey C."/>
            <person name="LaButti K."/>
            <person name="Lindquist E.A."/>
            <person name="Lipzen A."/>
            <person name="Lundell T."/>
            <person name="Morin E."/>
            <person name="Murat C."/>
            <person name="Riley R."/>
            <person name="Ohm R."/>
            <person name="Sun H."/>
            <person name="Tunlid A."/>
            <person name="Henrissat B."/>
            <person name="Grigoriev I.V."/>
            <person name="Hibbett D.S."/>
            <person name="Martin F."/>
        </authorList>
    </citation>
    <scope>NUCLEOTIDE SEQUENCE [LARGE SCALE GENOMIC DNA]</scope>
    <source>
        <strain evidence="3 4">FD-317 M1</strain>
    </source>
</reference>
<feature type="transmembrane region" description="Helical" evidence="2">
    <location>
        <begin position="61"/>
        <end position="78"/>
    </location>
</feature>
<accession>A0A0D0C655</accession>
<feature type="region of interest" description="Disordered" evidence="1">
    <location>
        <begin position="122"/>
        <end position="164"/>
    </location>
</feature>
<dbReference type="EMBL" id="KN834763">
    <property type="protein sequence ID" value="KIK63586.1"/>
    <property type="molecule type" value="Genomic_DNA"/>
</dbReference>
<keyword evidence="2" id="KW-0472">Membrane</keyword>
<keyword evidence="4" id="KW-1185">Reference proteome</keyword>
<dbReference type="OrthoDB" id="2538110at2759"/>
<gene>
    <name evidence="3" type="ORF">GYMLUDRAFT_71725</name>
</gene>
<feature type="compositionally biased region" description="Polar residues" evidence="1">
    <location>
        <begin position="1"/>
        <end position="10"/>
    </location>
</feature>